<protein>
    <recommendedName>
        <fullName evidence="4">Negative modulator of initiation of replication</fullName>
    </recommendedName>
</protein>
<dbReference type="InterPro" id="IPR026577">
    <property type="entry name" value="SeqA_DNA-bd_C"/>
</dbReference>
<dbReference type="Pfam" id="PF17206">
    <property type="entry name" value="SeqA_N"/>
    <property type="match status" value="1"/>
</dbReference>
<evidence type="ECO:0000256" key="3">
    <source>
        <dbReference type="ARBA" id="ARBA00023125"/>
    </source>
</evidence>
<comment type="subcellular location">
    <subcellularLocation>
        <location evidence="4">Cytoplasm</location>
    </subcellularLocation>
</comment>
<comment type="function">
    <text evidence="4">Negative regulator of replication initiation, which contributes to regulation of DNA replication and ensures that replication initiation occurs exactly once per chromosome per cell cycle. Binds to pairs of hemimethylated GATC sequences in the oriC region, thus preventing assembly of replication proteins and re-initiation at newly replicated origins. Repression is relieved when the region becomes fully methylated.</text>
</comment>
<name>A0A6H1UBE3_9GAMM</name>
<dbReference type="SUPFAM" id="SSF82808">
    <property type="entry name" value="Replication modulator SeqA, C-terminal DNA-binding domain"/>
    <property type="match status" value="1"/>
</dbReference>
<dbReference type="EMBL" id="CP051180">
    <property type="protein sequence ID" value="QIZ76158.1"/>
    <property type="molecule type" value="Genomic_DNA"/>
</dbReference>
<feature type="domain" description="Negative modulator of initiation of replication SeqA N-terminal" evidence="7">
    <location>
        <begin position="1"/>
        <end position="35"/>
    </location>
</feature>
<evidence type="ECO:0000256" key="1">
    <source>
        <dbReference type="ARBA" id="ARBA00022490"/>
    </source>
</evidence>
<dbReference type="Proteomes" id="UP000501602">
    <property type="component" value="Chromosome"/>
</dbReference>
<dbReference type="AlphaFoldDB" id="A0A6H1UBE3"/>
<evidence type="ECO:0000256" key="2">
    <source>
        <dbReference type="ARBA" id="ARBA00022880"/>
    </source>
</evidence>
<keyword evidence="9" id="KW-1185">Reference proteome</keyword>
<dbReference type="InterPro" id="IPR013321">
    <property type="entry name" value="Arc_rbn_hlx_hlx"/>
</dbReference>
<proteinExistence type="inferred from homology"/>
<comment type="similarity">
    <text evidence="4">Belongs to the SeqA family.</text>
</comment>
<feature type="domain" description="Replication modulator SeqA C-terminal DNA-binding" evidence="6">
    <location>
        <begin position="77"/>
        <end position="182"/>
    </location>
</feature>
<dbReference type="PIRSF" id="PIRSF019401">
    <property type="entry name" value="SeqA"/>
    <property type="match status" value="1"/>
</dbReference>
<dbReference type="GO" id="GO:0005737">
    <property type="term" value="C:cytoplasm"/>
    <property type="evidence" value="ECO:0007669"/>
    <property type="project" value="UniProtKB-SubCell"/>
</dbReference>
<keyword evidence="2 4" id="KW-0236">DNA replication inhibitor</keyword>
<dbReference type="InterPro" id="IPR010985">
    <property type="entry name" value="Ribbon_hlx_hlx"/>
</dbReference>
<feature type="region of interest" description="Disordered" evidence="5">
    <location>
        <begin position="38"/>
        <end position="64"/>
    </location>
</feature>
<evidence type="ECO:0000313" key="8">
    <source>
        <dbReference type="EMBL" id="QIZ76158.1"/>
    </source>
</evidence>
<gene>
    <name evidence="8" type="primary">seqA</name>
    <name evidence="8" type="ORF">HER31_04170</name>
</gene>
<reference evidence="8 9" key="1">
    <citation type="submission" date="2020-04" db="EMBL/GenBank/DDBJ databases">
        <title>Ferrimonas sp. S7 isolated from sea water.</title>
        <authorList>
            <person name="Bae S.S."/>
            <person name="Baek K."/>
        </authorList>
    </citation>
    <scope>NUCLEOTIDE SEQUENCE [LARGE SCALE GENOMIC DNA]</scope>
    <source>
        <strain evidence="8 9">S7</strain>
    </source>
</reference>
<feature type="compositionally biased region" description="Basic and acidic residues" evidence="5">
    <location>
        <begin position="51"/>
        <end position="64"/>
    </location>
</feature>
<evidence type="ECO:0000313" key="9">
    <source>
        <dbReference type="Proteomes" id="UP000501602"/>
    </source>
</evidence>
<keyword evidence="1 4" id="KW-0963">Cytoplasm</keyword>
<dbReference type="Pfam" id="PF03925">
    <property type="entry name" value="SeqA"/>
    <property type="match status" value="1"/>
</dbReference>
<dbReference type="RefSeq" id="WP_168659418.1">
    <property type="nucleotide sequence ID" value="NZ_CP051180.1"/>
</dbReference>
<dbReference type="InterPro" id="IPR005621">
    <property type="entry name" value="SeqA"/>
</dbReference>
<accession>A0A6H1UBE3</accession>
<dbReference type="SUPFAM" id="SSF47598">
    <property type="entry name" value="Ribbon-helix-helix"/>
    <property type="match status" value="1"/>
</dbReference>
<dbReference type="Gene3D" id="1.20.1380.10">
    <property type="entry name" value="Replication modulator SeqA, C-terminal DNA-binding domain"/>
    <property type="match status" value="1"/>
</dbReference>
<dbReference type="GO" id="GO:0032297">
    <property type="term" value="P:negative regulation of DNA-templated DNA replication initiation"/>
    <property type="evidence" value="ECO:0007669"/>
    <property type="project" value="InterPro"/>
</dbReference>
<dbReference type="KEGG" id="fes:HER31_04170"/>
<dbReference type="Gene3D" id="1.10.1220.10">
    <property type="entry name" value="Met repressor-like"/>
    <property type="match status" value="1"/>
</dbReference>
<evidence type="ECO:0000259" key="6">
    <source>
        <dbReference type="Pfam" id="PF03925"/>
    </source>
</evidence>
<evidence type="ECO:0000259" key="7">
    <source>
        <dbReference type="Pfam" id="PF17206"/>
    </source>
</evidence>
<keyword evidence="3 4" id="KW-0238">DNA-binding</keyword>
<organism evidence="8 9">
    <name type="scientific">Ferrimonas lipolytica</name>
    <dbReference type="NCBI Taxonomy" id="2724191"/>
    <lineage>
        <taxon>Bacteria</taxon>
        <taxon>Pseudomonadati</taxon>
        <taxon>Pseudomonadota</taxon>
        <taxon>Gammaproteobacteria</taxon>
        <taxon>Alteromonadales</taxon>
        <taxon>Ferrimonadaceae</taxon>
        <taxon>Ferrimonas</taxon>
    </lineage>
</organism>
<dbReference type="GO" id="GO:0006355">
    <property type="term" value="P:regulation of DNA-templated transcription"/>
    <property type="evidence" value="ECO:0007669"/>
    <property type="project" value="InterPro"/>
</dbReference>
<dbReference type="InterPro" id="IPR033761">
    <property type="entry name" value="SeqA_N"/>
</dbReference>
<dbReference type="GO" id="GO:0003677">
    <property type="term" value="F:DNA binding"/>
    <property type="evidence" value="ECO:0007669"/>
    <property type="project" value="UniProtKB-KW"/>
</dbReference>
<dbReference type="InterPro" id="IPR036835">
    <property type="entry name" value="SeqA_DNA-bd_C_sf"/>
</dbReference>
<sequence>MKYIEIDDELYRHIAGNTQRIGESASDILRRLLGLEVESSEESVPKQLSEPSREAIAKPAKKESTPVRSAVAESGVFEELVNDKALSKQKGAVGRFTYLLDAVYRQFPSSFGAVLEIRGRDRLYFSTGKDDLLASSKTANPKQIGSSPYWVSANNNTRRKQTILEEVLVKLGCDSELADQIALQI</sequence>
<evidence type="ECO:0000256" key="4">
    <source>
        <dbReference type="PIRNR" id="PIRNR019401"/>
    </source>
</evidence>
<dbReference type="NCBIfam" id="NF008389">
    <property type="entry name" value="PRK11187.1"/>
    <property type="match status" value="1"/>
</dbReference>
<evidence type="ECO:0000256" key="5">
    <source>
        <dbReference type="SAM" id="MobiDB-lite"/>
    </source>
</evidence>